<dbReference type="InterPro" id="IPR033932">
    <property type="entry name" value="YtcJ-like"/>
</dbReference>
<keyword evidence="1" id="KW-0732">Signal</keyword>
<dbReference type="SUPFAM" id="SSF51338">
    <property type="entry name" value="Composite domain of metallo-dependent hydrolases"/>
    <property type="match status" value="1"/>
</dbReference>
<dbReference type="PANTHER" id="PTHR22642">
    <property type="entry name" value="IMIDAZOLONEPROPIONASE"/>
    <property type="match status" value="1"/>
</dbReference>
<dbReference type="Gene3D" id="2.30.40.10">
    <property type="entry name" value="Urease, subunit C, domain 1"/>
    <property type="match status" value="1"/>
</dbReference>
<dbReference type="PANTHER" id="PTHR22642:SF2">
    <property type="entry name" value="PROTEIN LONG AFTER FAR-RED 3"/>
    <property type="match status" value="1"/>
</dbReference>
<feature type="domain" description="Amidohydrolase 3" evidence="2">
    <location>
        <begin position="81"/>
        <end position="560"/>
    </location>
</feature>
<proteinExistence type="predicted"/>
<dbReference type="SUPFAM" id="SSF51556">
    <property type="entry name" value="Metallo-dependent hydrolases"/>
    <property type="match status" value="1"/>
</dbReference>
<evidence type="ECO:0000313" key="4">
    <source>
        <dbReference type="Proteomes" id="UP001214043"/>
    </source>
</evidence>
<dbReference type="InterPro" id="IPR011059">
    <property type="entry name" value="Metal-dep_hydrolase_composite"/>
</dbReference>
<evidence type="ECO:0000256" key="1">
    <source>
        <dbReference type="SAM" id="SignalP"/>
    </source>
</evidence>
<dbReference type="KEGG" id="hfl:PUV54_08905"/>
<feature type="signal peptide" evidence="1">
    <location>
        <begin position="1"/>
        <end position="27"/>
    </location>
</feature>
<accession>A0AAE9ZAG2</accession>
<dbReference type="InterPro" id="IPR032466">
    <property type="entry name" value="Metal_Hydrolase"/>
</dbReference>
<dbReference type="GO" id="GO:0016810">
    <property type="term" value="F:hydrolase activity, acting on carbon-nitrogen (but not peptide) bonds"/>
    <property type="evidence" value="ECO:0007669"/>
    <property type="project" value="InterPro"/>
</dbReference>
<dbReference type="InterPro" id="IPR006311">
    <property type="entry name" value="TAT_signal"/>
</dbReference>
<dbReference type="AlphaFoldDB" id="A0AAE9ZAG2"/>
<dbReference type="PROSITE" id="PS51318">
    <property type="entry name" value="TAT"/>
    <property type="match status" value="1"/>
</dbReference>
<dbReference type="Gene3D" id="3.20.20.140">
    <property type="entry name" value="Metal-dependent hydrolases"/>
    <property type="match status" value="1"/>
</dbReference>
<dbReference type="RefSeq" id="WP_274491866.1">
    <property type="nucleotide sequence ID" value="NZ_CP118166.1"/>
</dbReference>
<gene>
    <name evidence="3" type="ORF">PUV54_08905</name>
</gene>
<keyword evidence="4" id="KW-1185">Reference proteome</keyword>
<sequence>MNCYSRRSLITGAAGCGAFLAAGSARAAVNFGTADAIILAKKIYSMDPSIGEVSGVAISRDKILAVGSHDDMRMIAGPSTKIIDARDQIIMPGFIDSHSHPLMANEAISVDVNLRRIADVQDALRQRAEKTEPGEWVLGHAYDDTKFEGGLPVTRVDLDAVSTRHPILIIHRGGHTGVANSAAFDAVGVTIETPDPEGGKFYRENGAFTGRVAEKALYVFYRAENYPVSSRADNQRNAALSTKRMAAAGLTSVTDAYCSPDEYTAYLDAHHADDLNVRIGIMPGANNSGNGSLYQMLKDLNYRSGDGGHMVRIDAVKHSADGSASERTMRMSTPFEGRPDDFGILTMTQEEIDAAVDDAVAHGFRIGIHANGDVTIDMVLKAYERVLKEWRGPNPRFRIEHCSLVNHDLLKRIKKTGAIPAPFYTYAHYHGNKWTEYGAEKMEWMFAHKSFIDYGIPVAPASDYLPGPYEPMMALQSLTTRKDFAGRVWGESQKISIQQAMKVCTVNGAYASMEENVKGTLTPGKFADVVMLADDPVAVDPEALKEIKVTRTIMGGRTTFEA</sequence>
<protein>
    <submittedName>
        <fullName evidence="3">Amidohydrolase</fullName>
    </submittedName>
</protein>
<dbReference type="EMBL" id="CP118166">
    <property type="protein sequence ID" value="WDI30076.1"/>
    <property type="molecule type" value="Genomic_DNA"/>
</dbReference>
<feature type="chain" id="PRO_5041924481" evidence="1">
    <location>
        <begin position="28"/>
        <end position="562"/>
    </location>
</feature>
<evidence type="ECO:0000313" key="3">
    <source>
        <dbReference type="EMBL" id="WDI30076.1"/>
    </source>
</evidence>
<dbReference type="Gene3D" id="3.10.310.70">
    <property type="match status" value="1"/>
</dbReference>
<dbReference type="InterPro" id="IPR013108">
    <property type="entry name" value="Amidohydro_3"/>
</dbReference>
<dbReference type="Pfam" id="PF07969">
    <property type="entry name" value="Amidohydro_3"/>
    <property type="match status" value="1"/>
</dbReference>
<dbReference type="CDD" id="cd01300">
    <property type="entry name" value="YtcJ_like"/>
    <property type="match status" value="1"/>
</dbReference>
<evidence type="ECO:0000259" key="2">
    <source>
        <dbReference type="Pfam" id="PF07969"/>
    </source>
</evidence>
<name>A0AAE9ZAG2_9PROT</name>
<reference evidence="3" key="1">
    <citation type="submission" date="2023-02" db="EMBL/GenBank/DDBJ databases">
        <title>Genome sequence of Hyphococcus flavus.</title>
        <authorList>
            <person name="Rong J.-C."/>
            <person name="Zhao Q."/>
            <person name="Yi M."/>
            <person name="Wu J.-Y."/>
        </authorList>
    </citation>
    <scope>NUCLEOTIDE SEQUENCE</scope>
    <source>
        <strain evidence="3">MCCC 1K03223</strain>
    </source>
</reference>
<dbReference type="Proteomes" id="UP001214043">
    <property type="component" value="Chromosome"/>
</dbReference>
<organism evidence="3 4">
    <name type="scientific">Hyphococcus flavus</name>
    <dbReference type="NCBI Taxonomy" id="1866326"/>
    <lineage>
        <taxon>Bacteria</taxon>
        <taxon>Pseudomonadati</taxon>
        <taxon>Pseudomonadota</taxon>
        <taxon>Alphaproteobacteria</taxon>
        <taxon>Parvularculales</taxon>
        <taxon>Parvularculaceae</taxon>
        <taxon>Hyphococcus</taxon>
    </lineage>
</organism>